<dbReference type="PANTHER" id="PTHR11078:SF3">
    <property type="entry name" value="ANTITERMINATION NUSB DOMAIN-CONTAINING PROTEIN"/>
    <property type="match status" value="1"/>
</dbReference>
<proteinExistence type="inferred from homology"/>
<organism evidence="8">
    <name type="scientific">freshwater metagenome</name>
    <dbReference type="NCBI Taxonomy" id="449393"/>
    <lineage>
        <taxon>unclassified sequences</taxon>
        <taxon>metagenomes</taxon>
        <taxon>ecological metagenomes</taxon>
    </lineage>
</organism>
<keyword evidence="4" id="KW-0805">Transcription regulation</keyword>
<keyword evidence="2" id="KW-0889">Transcription antitermination</keyword>
<evidence type="ECO:0000259" key="6">
    <source>
        <dbReference type="Pfam" id="PF01029"/>
    </source>
</evidence>
<dbReference type="GO" id="GO:0003723">
    <property type="term" value="F:RNA binding"/>
    <property type="evidence" value="ECO:0007669"/>
    <property type="project" value="UniProtKB-KW"/>
</dbReference>
<evidence type="ECO:0000256" key="5">
    <source>
        <dbReference type="ARBA" id="ARBA00023163"/>
    </source>
</evidence>
<dbReference type="PANTHER" id="PTHR11078">
    <property type="entry name" value="N UTILIZATION SUBSTANCE PROTEIN B-RELATED"/>
    <property type="match status" value="1"/>
</dbReference>
<reference evidence="8" key="1">
    <citation type="submission" date="2020-05" db="EMBL/GenBank/DDBJ databases">
        <authorList>
            <person name="Chiriac C."/>
            <person name="Salcher M."/>
            <person name="Ghai R."/>
            <person name="Kavagutti S V."/>
        </authorList>
    </citation>
    <scope>NUCLEOTIDE SEQUENCE</scope>
</reference>
<accession>A0A6J7R8J6</accession>
<dbReference type="SUPFAM" id="SSF48013">
    <property type="entry name" value="NusB-like"/>
    <property type="match status" value="1"/>
</dbReference>
<dbReference type="InterPro" id="IPR035926">
    <property type="entry name" value="NusB-like_sf"/>
</dbReference>
<evidence type="ECO:0000313" key="7">
    <source>
        <dbReference type="EMBL" id="CAB4849782.1"/>
    </source>
</evidence>
<dbReference type="GO" id="GO:0005829">
    <property type="term" value="C:cytosol"/>
    <property type="evidence" value="ECO:0007669"/>
    <property type="project" value="TreeGrafter"/>
</dbReference>
<dbReference type="AlphaFoldDB" id="A0A6J7R8J6"/>
<keyword evidence="5" id="KW-0804">Transcription</keyword>
<evidence type="ECO:0000313" key="8">
    <source>
        <dbReference type="EMBL" id="CAB5025125.1"/>
    </source>
</evidence>
<dbReference type="HAMAP" id="MF_00073">
    <property type="entry name" value="NusB"/>
    <property type="match status" value="1"/>
</dbReference>
<dbReference type="GO" id="GO:0031564">
    <property type="term" value="P:transcription antitermination"/>
    <property type="evidence" value="ECO:0007669"/>
    <property type="project" value="UniProtKB-KW"/>
</dbReference>
<dbReference type="EMBL" id="CAFBPU010000007">
    <property type="protein sequence ID" value="CAB5025125.1"/>
    <property type="molecule type" value="Genomic_DNA"/>
</dbReference>
<name>A0A6J7R8J6_9ZZZZ</name>
<protein>
    <submittedName>
        <fullName evidence="8">Unannotated protein</fullName>
    </submittedName>
</protein>
<keyword evidence="3" id="KW-0694">RNA-binding</keyword>
<dbReference type="Gene3D" id="1.10.940.10">
    <property type="entry name" value="NusB-like"/>
    <property type="match status" value="1"/>
</dbReference>
<dbReference type="InterPro" id="IPR011605">
    <property type="entry name" value="NusB_fam"/>
</dbReference>
<comment type="similarity">
    <text evidence="1">Belongs to the NusB family.</text>
</comment>
<dbReference type="Pfam" id="PF01029">
    <property type="entry name" value="NusB"/>
    <property type="match status" value="1"/>
</dbReference>
<dbReference type="InterPro" id="IPR006027">
    <property type="entry name" value="NusB_RsmB_TIM44"/>
</dbReference>
<evidence type="ECO:0000256" key="1">
    <source>
        <dbReference type="ARBA" id="ARBA00005952"/>
    </source>
</evidence>
<evidence type="ECO:0000256" key="4">
    <source>
        <dbReference type="ARBA" id="ARBA00023015"/>
    </source>
</evidence>
<dbReference type="NCBIfam" id="TIGR01951">
    <property type="entry name" value="nusB"/>
    <property type="match status" value="1"/>
</dbReference>
<feature type="domain" description="NusB/RsmB/TIM44" evidence="6">
    <location>
        <begin position="6"/>
        <end position="128"/>
    </location>
</feature>
<dbReference type="EMBL" id="CAFBIZ010000096">
    <property type="protein sequence ID" value="CAB4849782.1"/>
    <property type="molecule type" value="Genomic_DNA"/>
</dbReference>
<sequence length="137" mass="15140">MTARGKARKRALDILYEADMRGISAVEILDAKAESTEPVSNPYTTEIVWGVIEHADRIDDLLSTYAQGWTLDRMPAIDRNLLRIGTFELLWADDVPDAVVISEAVTLAKSLSTDDSPTFINGLLGRILEIKPKLALD</sequence>
<gene>
    <name evidence="7" type="ORF">UFOPK3268_00845</name>
    <name evidence="8" type="ORF">UFOPK4150_00485</name>
</gene>
<dbReference type="GO" id="GO:0006353">
    <property type="term" value="P:DNA-templated transcription termination"/>
    <property type="evidence" value="ECO:0007669"/>
    <property type="project" value="InterPro"/>
</dbReference>
<evidence type="ECO:0000256" key="3">
    <source>
        <dbReference type="ARBA" id="ARBA00022884"/>
    </source>
</evidence>
<evidence type="ECO:0000256" key="2">
    <source>
        <dbReference type="ARBA" id="ARBA00022814"/>
    </source>
</evidence>